<gene>
    <name evidence="2" type="ORF">GCM10023337_12280</name>
</gene>
<name>A0ABP9M1B2_9BURK</name>
<dbReference type="Proteomes" id="UP001500227">
    <property type="component" value="Unassembled WGS sequence"/>
</dbReference>
<dbReference type="EMBL" id="BAABKD010000009">
    <property type="protein sequence ID" value="GAA5089426.1"/>
    <property type="molecule type" value="Genomic_DNA"/>
</dbReference>
<dbReference type="InterPro" id="IPR004675">
    <property type="entry name" value="AhpD_core"/>
</dbReference>
<protein>
    <submittedName>
        <fullName evidence="2">Carboxymuconolactone decarboxylase family protein</fullName>
    </submittedName>
</protein>
<dbReference type="PANTHER" id="PTHR33930">
    <property type="entry name" value="ALKYL HYDROPEROXIDE REDUCTASE AHPD"/>
    <property type="match status" value="1"/>
</dbReference>
<dbReference type="PANTHER" id="PTHR33930:SF2">
    <property type="entry name" value="BLR3452 PROTEIN"/>
    <property type="match status" value="1"/>
</dbReference>
<reference evidence="3" key="1">
    <citation type="journal article" date="2019" name="Int. J. Syst. Evol. Microbiol.">
        <title>The Global Catalogue of Microorganisms (GCM) 10K type strain sequencing project: providing services to taxonomists for standard genome sequencing and annotation.</title>
        <authorList>
            <consortium name="The Broad Institute Genomics Platform"/>
            <consortium name="The Broad Institute Genome Sequencing Center for Infectious Disease"/>
            <person name="Wu L."/>
            <person name="Ma J."/>
        </authorList>
    </citation>
    <scope>NUCLEOTIDE SEQUENCE [LARGE SCALE GENOMIC DNA]</scope>
    <source>
        <strain evidence="3">JCM 18423</strain>
    </source>
</reference>
<sequence length="112" mass="11971">MSFKDLTAGLSKEMAAFGKNQPEVMGHFSKLAQSASKDGTLDAKTKEFIALGIAIAIRCDACIGFHVQALVKLGVTREEFDEVINTAVYMGGGPSLMYGMKAQQAFNEFSAA</sequence>
<proteinExistence type="predicted"/>
<organism evidence="2 3">
    <name type="scientific">Paenalcaligenes hermetiae</name>
    <dbReference type="NCBI Taxonomy" id="1157987"/>
    <lineage>
        <taxon>Bacteria</taxon>
        <taxon>Pseudomonadati</taxon>
        <taxon>Pseudomonadota</taxon>
        <taxon>Betaproteobacteria</taxon>
        <taxon>Burkholderiales</taxon>
        <taxon>Alcaligenaceae</taxon>
        <taxon>Paenalcaligenes</taxon>
    </lineage>
</organism>
<dbReference type="InterPro" id="IPR003779">
    <property type="entry name" value="CMD-like"/>
</dbReference>
<dbReference type="Gene3D" id="1.20.1290.10">
    <property type="entry name" value="AhpD-like"/>
    <property type="match status" value="1"/>
</dbReference>
<accession>A0ABP9M1B2</accession>
<evidence type="ECO:0000313" key="3">
    <source>
        <dbReference type="Proteomes" id="UP001500227"/>
    </source>
</evidence>
<keyword evidence="3" id="KW-1185">Reference proteome</keyword>
<dbReference type="NCBIfam" id="TIGR00778">
    <property type="entry name" value="ahpD_dom"/>
    <property type="match status" value="1"/>
</dbReference>
<evidence type="ECO:0000259" key="1">
    <source>
        <dbReference type="Pfam" id="PF02627"/>
    </source>
</evidence>
<dbReference type="RefSeq" id="WP_260649338.1">
    <property type="nucleotide sequence ID" value="NZ_BAABKD010000009.1"/>
</dbReference>
<dbReference type="Pfam" id="PF02627">
    <property type="entry name" value="CMD"/>
    <property type="match status" value="1"/>
</dbReference>
<comment type="caution">
    <text evidence="2">The sequence shown here is derived from an EMBL/GenBank/DDBJ whole genome shotgun (WGS) entry which is preliminary data.</text>
</comment>
<evidence type="ECO:0000313" key="2">
    <source>
        <dbReference type="EMBL" id="GAA5089426.1"/>
    </source>
</evidence>
<dbReference type="SUPFAM" id="SSF69118">
    <property type="entry name" value="AhpD-like"/>
    <property type="match status" value="1"/>
</dbReference>
<feature type="domain" description="Carboxymuconolactone decarboxylase-like" evidence="1">
    <location>
        <begin position="22"/>
        <end position="102"/>
    </location>
</feature>
<dbReference type="InterPro" id="IPR029032">
    <property type="entry name" value="AhpD-like"/>
</dbReference>